<proteinExistence type="predicted"/>
<accession>A0AAE3D9W6</accession>
<evidence type="ECO:0000313" key="3">
    <source>
        <dbReference type="Proteomes" id="UP001198220"/>
    </source>
</evidence>
<dbReference type="Proteomes" id="UP001198220">
    <property type="component" value="Unassembled WGS sequence"/>
</dbReference>
<sequence length="280" mass="32086">MIRKRLLIALSMTVLLLMGCSKETVPSEPESTENDETVDAVTEVPDETENMEIAEVEEAEVAETVEPKYITIDFNGVTETHAEGDSVTPLKWNILSEEDNGIDFADEWYASENLSLPMIGTDWNNFSDENYEYLWEGEDLYIYENGTGNCLYVLHYPTDKWYVNGNNAYLKDGIFYGASVANGYAQPNTCFMFAYDLKNEKLLWRSADQSYNSMNFVLEGDVLICGYGFTAEPDYLYQINRNTGEIIDRLLLKKMPDLIVEQDGKLYVHTYSYNYVIEIE</sequence>
<dbReference type="SUPFAM" id="SSF50998">
    <property type="entry name" value="Quinoprotein alcohol dehydrogenase-like"/>
    <property type="match status" value="1"/>
</dbReference>
<dbReference type="EMBL" id="JAJEPS010000007">
    <property type="protein sequence ID" value="MCC2126228.1"/>
    <property type="molecule type" value="Genomic_DNA"/>
</dbReference>
<dbReference type="InterPro" id="IPR015943">
    <property type="entry name" value="WD40/YVTN_repeat-like_dom_sf"/>
</dbReference>
<organism evidence="2 3">
    <name type="scientific">Hominiventricola filiformis</name>
    <dbReference type="NCBI Taxonomy" id="2885352"/>
    <lineage>
        <taxon>Bacteria</taxon>
        <taxon>Bacillati</taxon>
        <taxon>Bacillota</taxon>
        <taxon>Clostridia</taxon>
        <taxon>Lachnospirales</taxon>
        <taxon>Lachnospiraceae</taxon>
        <taxon>Hominiventricola</taxon>
    </lineage>
</organism>
<dbReference type="InterPro" id="IPR011047">
    <property type="entry name" value="Quinoprotein_ADH-like_sf"/>
</dbReference>
<evidence type="ECO:0000256" key="1">
    <source>
        <dbReference type="SAM" id="SignalP"/>
    </source>
</evidence>
<dbReference type="RefSeq" id="WP_308459351.1">
    <property type="nucleotide sequence ID" value="NZ_JAJEPS010000007.1"/>
</dbReference>
<feature type="signal peptide" evidence="1">
    <location>
        <begin position="1"/>
        <end position="23"/>
    </location>
</feature>
<dbReference type="PROSITE" id="PS51257">
    <property type="entry name" value="PROKAR_LIPOPROTEIN"/>
    <property type="match status" value="1"/>
</dbReference>
<comment type="caution">
    <text evidence="2">The sequence shown here is derived from an EMBL/GenBank/DDBJ whole genome shotgun (WGS) entry which is preliminary data.</text>
</comment>
<keyword evidence="1" id="KW-0732">Signal</keyword>
<evidence type="ECO:0000313" key="2">
    <source>
        <dbReference type="EMBL" id="MCC2126228.1"/>
    </source>
</evidence>
<feature type="chain" id="PRO_5042114030" evidence="1">
    <location>
        <begin position="24"/>
        <end position="280"/>
    </location>
</feature>
<protein>
    <submittedName>
        <fullName evidence="2">Uncharacterized protein</fullName>
    </submittedName>
</protein>
<name>A0AAE3D9W6_9FIRM</name>
<dbReference type="AlphaFoldDB" id="A0AAE3D9W6"/>
<keyword evidence="3" id="KW-1185">Reference proteome</keyword>
<reference evidence="2 3" key="1">
    <citation type="submission" date="2021-10" db="EMBL/GenBank/DDBJ databases">
        <title>Anaerobic single-cell dispensing facilitates the cultivation of human gut bacteria.</title>
        <authorList>
            <person name="Afrizal A."/>
        </authorList>
    </citation>
    <scope>NUCLEOTIDE SEQUENCE [LARGE SCALE GENOMIC DNA]</scope>
    <source>
        <strain evidence="2 3">CLA-AA-H276</strain>
    </source>
</reference>
<dbReference type="Gene3D" id="2.130.10.10">
    <property type="entry name" value="YVTN repeat-like/Quinoprotein amine dehydrogenase"/>
    <property type="match status" value="1"/>
</dbReference>
<gene>
    <name evidence="2" type="ORF">LKD36_08545</name>
</gene>